<evidence type="ECO:0000256" key="1">
    <source>
        <dbReference type="SAM" id="Phobius"/>
    </source>
</evidence>
<keyword evidence="3" id="KW-1185">Reference proteome</keyword>
<accession>A0A1Q8RKV1</accession>
<keyword evidence="1" id="KW-1133">Transmembrane helix</keyword>
<sequence length="1118" mass="124797">MSKPEGATADGSIFLDYPYDFIALAPIKAAKRRRAELTQDRHWAVFYGGTVMVIIFWLITPLQSAILGTGSVKARIPASVSTLSTTLPASEQPEIMDQSILNEGYALTYLNQSLPPFTTLEYTILPFTAQSKVAESSTTNWTGTSTKYWTQLECWSGEISQNGPSTKKTYDFGNGRGCNASEIDVYGSLNDSRPFKMLYIGYQNSAWADYWLARSTCPKSAAGHQFLSVWSRYNATLKRIKMASVFCETNYFKQQVNATVSSIGQVPIENSVVPTGPRERLAVTEFNYTAFEHLLGAGVSSVELDVKREYPFGLLLEHYQQMSDLGINWPMSPMAGFAIASQNKPPLDAFRNETLMGEAYNATHKMLFSLALRRVLRNTTSEGTIQGSVDFALYGIVVSRLFSAIVEALLVLVGIFTILLWWHNYRAASRLTMDPASLGSLISLCQNSTVLLDRFAGKGCMSEEDLKLAFKHQRFKLFCGCQSRSRQMVIKVVDVRDEDCMDRRHSGIQPEAAFSVGHYSPVKPLALRREVGTAVILTMIGAVAALIYLKVEEIRIRGLIRPTNNFELLQILENYIPTVFATLLEPFWVLVNRLLCIMQPFKDLWSGGRSASSSIHARYTSVPPQLVFWRAAKSRHFMLMAMCLLAILSNLLAVGLGGLFNEFPVVIESPREFQQTLMPRLNNESVHGDQSRQLFSANVAPYHVPFYITMNNISKGTPLPAWTTKDYFFQPFTVIPGDEDTGDTYTAQTRGFGLLPSCSVAGPFKSRVRGPVVNHTYARHGEVVPGCPTAYRAASFDFNSTRHRPLIGECSAEVFDFFSGSWGSTPCNVPFILGWSRSSNITDKEQGEMESTFVICEPIFTTAMFDVTVDREGYVHRTVVVSEPSSTLDYPLSMNHTDALVIMLTKIFTKDQMSWHNDTLSQDWFNYLLKIQPNHTRILNPDVFPNAAELVSSVEGVYRQLYVLMLSLNHFLFDTFPEPVTITGVQRRTETRIFMDTSALVVSLVVLLVNILVAAALYGFSIKHFLPRMPTTIGSILAYVAPSRAVREYDGPQSLQSSTYSFGRYVGDDGRAHVGIELDPFVVPVKLSALKRGDTEPRKGLLRHLMGGGKKSRGDTWL</sequence>
<dbReference type="AlphaFoldDB" id="A0A1Q8RKV1"/>
<feature type="transmembrane region" description="Helical" evidence="1">
    <location>
        <begin position="999"/>
        <end position="1020"/>
    </location>
</feature>
<dbReference type="EMBL" id="MPGH01000185">
    <property type="protein sequence ID" value="OLN84955.1"/>
    <property type="molecule type" value="Genomic_DNA"/>
</dbReference>
<feature type="transmembrane region" description="Helical" evidence="1">
    <location>
        <begin position="637"/>
        <end position="660"/>
    </location>
</feature>
<dbReference type="PANTHER" id="PTHR37544:SF3">
    <property type="entry name" value="SPRAY"/>
    <property type="match status" value="1"/>
</dbReference>
<gene>
    <name evidence="2" type="ORF">CCHL11_04053</name>
</gene>
<dbReference type="STRING" id="708187.A0A1Q8RKV1"/>
<dbReference type="Pfam" id="PF11915">
    <property type="entry name" value="DUF3433"/>
    <property type="match status" value="2"/>
</dbReference>
<protein>
    <submittedName>
        <fullName evidence="2">Uncharacterized protein</fullName>
    </submittedName>
</protein>
<organism evidence="2 3">
    <name type="scientific">Colletotrichum chlorophyti</name>
    <dbReference type="NCBI Taxonomy" id="708187"/>
    <lineage>
        <taxon>Eukaryota</taxon>
        <taxon>Fungi</taxon>
        <taxon>Dikarya</taxon>
        <taxon>Ascomycota</taxon>
        <taxon>Pezizomycotina</taxon>
        <taxon>Sordariomycetes</taxon>
        <taxon>Hypocreomycetidae</taxon>
        <taxon>Glomerellales</taxon>
        <taxon>Glomerellaceae</taxon>
        <taxon>Colletotrichum</taxon>
    </lineage>
</organism>
<dbReference type="Proteomes" id="UP000186583">
    <property type="component" value="Unassembled WGS sequence"/>
</dbReference>
<feature type="transmembrane region" description="Helical" evidence="1">
    <location>
        <begin position="575"/>
        <end position="595"/>
    </location>
</feature>
<feature type="transmembrane region" description="Helical" evidence="1">
    <location>
        <begin position="401"/>
        <end position="422"/>
    </location>
</feature>
<evidence type="ECO:0000313" key="2">
    <source>
        <dbReference type="EMBL" id="OLN84955.1"/>
    </source>
</evidence>
<comment type="caution">
    <text evidence="2">The sequence shown here is derived from an EMBL/GenBank/DDBJ whole genome shotgun (WGS) entry which is preliminary data.</text>
</comment>
<dbReference type="PANTHER" id="PTHR37544">
    <property type="entry name" value="SPRAY-RELATED"/>
    <property type="match status" value="1"/>
</dbReference>
<evidence type="ECO:0000313" key="3">
    <source>
        <dbReference type="Proteomes" id="UP000186583"/>
    </source>
</evidence>
<name>A0A1Q8RKV1_9PEZI</name>
<feature type="transmembrane region" description="Helical" evidence="1">
    <location>
        <begin position="42"/>
        <end position="59"/>
    </location>
</feature>
<keyword evidence="1" id="KW-0472">Membrane</keyword>
<proteinExistence type="predicted"/>
<dbReference type="InterPro" id="IPR021840">
    <property type="entry name" value="DUF3433"/>
</dbReference>
<dbReference type="OrthoDB" id="3248909at2759"/>
<feature type="transmembrane region" description="Helical" evidence="1">
    <location>
        <begin position="531"/>
        <end position="549"/>
    </location>
</feature>
<reference evidence="2 3" key="1">
    <citation type="submission" date="2016-11" db="EMBL/GenBank/DDBJ databases">
        <title>Draft Genome Assembly of Colletotrichum chlorophyti a pathogen of herbaceous plants.</title>
        <authorList>
            <person name="Gan P."/>
            <person name="Narusaka M."/>
            <person name="Tsushima A."/>
            <person name="Narusaka Y."/>
            <person name="Takano Y."/>
            <person name="Shirasu K."/>
        </authorList>
    </citation>
    <scope>NUCLEOTIDE SEQUENCE [LARGE SCALE GENOMIC DNA]</scope>
    <source>
        <strain evidence="2 3">NTL11</strain>
    </source>
</reference>
<keyword evidence="1" id="KW-0812">Transmembrane</keyword>